<keyword evidence="1" id="KW-0863">Zinc-finger</keyword>
<gene>
    <name evidence="3" type="ORF">CEUTPL_LOCUS6521</name>
</gene>
<evidence type="ECO:0000313" key="4">
    <source>
        <dbReference type="Proteomes" id="UP001152799"/>
    </source>
</evidence>
<accession>A0A9N9MS37</accession>
<dbReference type="GO" id="GO:0008270">
    <property type="term" value="F:zinc ion binding"/>
    <property type="evidence" value="ECO:0007669"/>
    <property type="project" value="UniProtKB-KW"/>
</dbReference>
<dbReference type="PANTHER" id="PTHR39953">
    <property type="entry name" value="RE54151P"/>
    <property type="match status" value="1"/>
</dbReference>
<keyword evidence="1" id="KW-0862">Zinc</keyword>
<dbReference type="PANTHER" id="PTHR39953:SF1">
    <property type="entry name" value="RE54151P"/>
    <property type="match status" value="1"/>
</dbReference>
<sequence length="191" mass="21294">MSALESGFVKAASDNLPNVDIEMVNNFFVNNLQFLSSEVRNIKTKRSASEKYGDNAITYVQLKRADNICTVKAKITPEHRVRHVAYKLQAVINEEDEEVLSCECLDCPASAGGCKHGVAFLLWLHRRSEEPSVTSVECYWKKSKLAKGVEVNQSIANLTKKKTPILPNTIDPDFLKQVVEACSQSEGTYIV</sequence>
<dbReference type="Proteomes" id="UP001152799">
    <property type="component" value="Chromosome 3"/>
</dbReference>
<name>A0A9N9MS37_9CUCU</name>
<keyword evidence="4" id="KW-1185">Reference proteome</keyword>
<protein>
    <recommendedName>
        <fullName evidence="2">SWIM-type domain-containing protein</fullName>
    </recommendedName>
</protein>
<reference evidence="3" key="1">
    <citation type="submission" date="2022-01" db="EMBL/GenBank/DDBJ databases">
        <authorList>
            <person name="King R."/>
        </authorList>
    </citation>
    <scope>NUCLEOTIDE SEQUENCE</scope>
</reference>
<dbReference type="PROSITE" id="PS50966">
    <property type="entry name" value="ZF_SWIM"/>
    <property type="match status" value="1"/>
</dbReference>
<organism evidence="3 4">
    <name type="scientific">Ceutorhynchus assimilis</name>
    <name type="common">cabbage seed weevil</name>
    <dbReference type="NCBI Taxonomy" id="467358"/>
    <lineage>
        <taxon>Eukaryota</taxon>
        <taxon>Metazoa</taxon>
        <taxon>Ecdysozoa</taxon>
        <taxon>Arthropoda</taxon>
        <taxon>Hexapoda</taxon>
        <taxon>Insecta</taxon>
        <taxon>Pterygota</taxon>
        <taxon>Neoptera</taxon>
        <taxon>Endopterygota</taxon>
        <taxon>Coleoptera</taxon>
        <taxon>Polyphaga</taxon>
        <taxon>Cucujiformia</taxon>
        <taxon>Curculionidae</taxon>
        <taxon>Ceutorhynchinae</taxon>
        <taxon>Ceutorhynchus</taxon>
    </lineage>
</organism>
<evidence type="ECO:0000259" key="2">
    <source>
        <dbReference type="PROSITE" id="PS50966"/>
    </source>
</evidence>
<dbReference type="EMBL" id="OU892279">
    <property type="protein sequence ID" value="CAG9765926.1"/>
    <property type="molecule type" value="Genomic_DNA"/>
</dbReference>
<dbReference type="OrthoDB" id="261614at2759"/>
<dbReference type="AlphaFoldDB" id="A0A9N9MS37"/>
<feature type="domain" description="SWIM-type" evidence="2">
    <location>
        <begin position="86"/>
        <end position="125"/>
    </location>
</feature>
<proteinExistence type="predicted"/>
<dbReference type="InterPro" id="IPR007527">
    <property type="entry name" value="Znf_SWIM"/>
</dbReference>
<keyword evidence="1" id="KW-0479">Metal-binding</keyword>
<evidence type="ECO:0000256" key="1">
    <source>
        <dbReference type="PROSITE-ProRule" id="PRU00325"/>
    </source>
</evidence>
<evidence type="ECO:0000313" key="3">
    <source>
        <dbReference type="EMBL" id="CAG9765926.1"/>
    </source>
</evidence>